<dbReference type="EMBL" id="CP003630">
    <property type="protein sequence ID" value="AFZ17818.1"/>
    <property type="molecule type" value="Genomic_DNA"/>
</dbReference>
<keyword evidence="3" id="KW-1185">Reference proteome</keyword>
<evidence type="ECO:0000256" key="1">
    <source>
        <dbReference type="SAM" id="MobiDB-lite"/>
    </source>
</evidence>
<proteinExistence type="predicted"/>
<dbReference type="eggNOG" id="ENOG50339J6">
    <property type="taxonomic scope" value="Bacteria"/>
</dbReference>
<dbReference type="STRING" id="1173027.Mic7113_1969"/>
<dbReference type="HOGENOM" id="CLU_172396_0_0_3"/>
<protein>
    <submittedName>
        <fullName evidence="2">Uncharacterized protein</fullName>
    </submittedName>
</protein>
<feature type="region of interest" description="Disordered" evidence="1">
    <location>
        <begin position="90"/>
        <end position="110"/>
    </location>
</feature>
<accession>K9WC50</accession>
<evidence type="ECO:0000313" key="3">
    <source>
        <dbReference type="Proteomes" id="UP000010471"/>
    </source>
</evidence>
<evidence type="ECO:0000313" key="2">
    <source>
        <dbReference type="EMBL" id="AFZ17818.1"/>
    </source>
</evidence>
<feature type="compositionally biased region" description="Basic residues" evidence="1">
    <location>
        <begin position="93"/>
        <end position="106"/>
    </location>
</feature>
<dbReference type="AlphaFoldDB" id="K9WC50"/>
<dbReference type="Proteomes" id="UP000010471">
    <property type="component" value="Chromosome"/>
</dbReference>
<name>K9WC50_9CYAN</name>
<organism evidence="2 3">
    <name type="scientific">Allocoleopsis franciscana PCC 7113</name>
    <dbReference type="NCBI Taxonomy" id="1173027"/>
    <lineage>
        <taxon>Bacteria</taxon>
        <taxon>Bacillati</taxon>
        <taxon>Cyanobacteriota</taxon>
        <taxon>Cyanophyceae</taxon>
        <taxon>Coleofasciculales</taxon>
        <taxon>Coleofasciculaceae</taxon>
        <taxon>Allocoleopsis</taxon>
        <taxon>Allocoleopsis franciscana</taxon>
    </lineage>
</organism>
<sequence length="118" mass="13405">MSDKKGNDKSKPGLFTGFSTGTGLRLWLFFLFCFFFLGYPVPLSILLGFAGGIAGGWAMGWWKSSEGPRVVESEEEEDLELEEQPRVSGLRLAKQRRDNRSRKRTQRPLVTFGGFLRR</sequence>
<dbReference type="KEGG" id="mic:Mic7113_1969"/>
<dbReference type="RefSeq" id="WP_015181970.1">
    <property type="nucleotide sequence ID" value="NC_019738.1"/>
</dbReference>
<gene>
    <name evidence="2" type="ORF">Mic7113_1969</name>
</gene>
<reference evidence="2 3" key="1">
    <citation type="submission" date="2012-06" db="EMBL/GenBank/DDBJ databases">
        <title>Finished chromosome of genome of Microcoleus sp. PCC 7113.</title>
        <authorList>
            <consortium name="US DOE Joint Genome Institute"/>
            <person name="Gugger M."/>
            <person name="Coursin T."/>
            <person name="Rippka R."/>
            <person name="Tandeau De Marsac N."/>
            <person name="Huntemann M."/>
            <person name="Wei C.-L."/>
            <person name="Han J."/>
            <person name="Detter J.C."/>
            <person name="Han C."/>
            <person name="Tapia R."/>
            <person name="Chen A."/>
            <person name="Kyrpides N."/>
            <person name="Mavromatis K."/>
            <person name="Markowitz V."/>
            <person name="Szeto E."/>
            <person name="Ivanova N."/>
            <person name="Pagani I."/>
            <person name="Pati A."/>
            <person name="Goodwin L."/>
            <person name="Nordberg H.P."/>
            <person name="Cantor M.N."/>
            <person name="Hua S.X."/>
            <person name="Woyke T."/>
            <person name="Kerfeld C.A."/>
        </authorList>
    </citation>
    <scope>NUCLEOTIDE SEQUENCE [LARGE SCALE GENOMIC DNA]</scope>
    <source>
        <strain evidence="2 3">PCC 7113</strain>
    </source>
</reference>